<keyword evidence="2 4" id="KW-0863">Zinc-finger</keyword>
<dbReference type="SUPFAM" id="SSF144232">
    <property type="entry name" value="HIT/MYND zinc finger-like"/>
    <property type="match status" value="1"/>
</dbReference>
<accession>A0A0D7AL48</accession>
<keyword evidence="3" id="KW-0862">Zinc</keyword>
<dbReference type="AlphaFoldDB" id="A0A0D7AL48"/>
<keyword evidence="1" id="KW-0479">Metal-binding</keyword>
<dbReference type="Pfam" id="PF01753">
    <property type="entry name" value="zf-MYND"/>
    <property type="match status" value="1"/>
</dbReference>
<evidence type="ECO:0000313" key="7">
    <source>
        <dbReference type="Proteomes" id="UP000054144"/>
    </source>
</evidence>
<dbReference type="Gene3D" id="6.10.140.2220">
    <property type="match status" value="1"/>
</dbReference>
<evidence type="ECO:0000256" key="3">
    <source>
        <dbReference type="ARBA" id="ARBA00022833"/>
    </source>
</evidence>
<evidence type="ECO:0000256" key="1">
    <source>
        <dbReference type="ARBA" id="ARBA00022723"/>
    </source>
</evidence>
<keyword evidence="7" id="KW-1185">Reference proteome</keyword>
<evidence type="ECO:0000256" key="4">
    <source>
        <dbReference type="PROSITE-ProRule" id="PRU00134"/>
    </source>
</evidence>
<feature type="domain" description="MYND-type" evidence="5">
    <location>
        <begin position="225"/>
        <end position="257"/>
    </location>
</feature>
<gene>
    <name evidence="6" type="ORF">FISHEDRAFT_36986</name>
</gene>
<dbReference type="EMBL" id="KN881650">
    <property type="protein sequence ID" value="KIY51513.1"/>
    <property type="molecule type" value="Genomic_DNA"/>
</dbReference>
<dbReference type="OrthoDB" id="341421at2759"/>
<dbReference type="PROSITE" id="PS50865">
    <property type="entry name" value="ZF_MYND_2"/>
    <property type="match status" value="1"/>
</dbReference>
<protein>
    <recommendedName>
        <fullName evidence="5">MYND-type domain-containing protein</fullName>
    </recommendedName>
</protein>
<evidence type="ECO:0000313" key="6">
    <source>
        <dbReference type="EMBL" id="KIY51513.1"/>
    </source>
</evidence>
<reference evidence="6 7" key="1">
    <citation type="journal article" date="2015" name="Fungal Genet. Biol.">
        <title>Evolution of novel wood decay mechanisms in Agaricales revealed by the genome sequences of Fistulina hepatica and Cylindrobasidium torrendii.</title>
        <authorList>
            <person name="Floudas D."/>
            <person name="Held B.W."/>
            <person name="Riley R."/>
            <person name="Nagy L.G."/>
            <person name="Koehler G."/>
            <person name="Ransdell A.S."/>
            <person name="Younus H."/>
            <person name="Chow J."/>
            <person name="Chiniquy J."/>
            <person name="Lipzen A."/>
            <person name="Tritt A."/>
            <person name="Sun H."/>
            <person name="Haridas S."/>
            <person name="LaButti K."/>
            <person name="Ohm R.A."/>
            <person name="Kues U."/>
            <person name="Blanchette R.A."/>
            <person name="Grigoriev I.V."/>
            <person name="Minto R.E."/>
            <person name="Hibbett D.S."/>
        </authorList>
    </citation>
    <scope>NUCLEOTIDE SEQUENCE [LARGE SCALE GENOMIC DNA]</scope>
    <source>
        <strain evidence="6 7">ATCC 64428</strain>
    </source>
</reference>
<dbReference type="InterPro" id="IPR002893">
    <property type="entry name" value="Znf_MYND"/>
</dbReference>
<dbReference type="Proteomes" id="UP000054144">
    <property type="component" value="Unassembled WGS sequence"/>
</dbReference>
<dbReference type="GO" id="GO:0008270">
    <property type="term" value="F:zinc ion binding"/>
    <property type="evidence" value="ECO:0007669"/>
    <property type="project" value="UniProtKB-KW"/>
</dbReference>
<proteinExistence type="predicted"/>
<sequence length="257" mass="29383">MAPLTGLQMFQKAEQDYLAGNPDAAFQGYQVSIKKIIKDERLDAKMPVAMLPTEYPEETLAMAWMNFCGFFKDPKMNYNEETAPEAYKLLSSFRPTSGKEHAHFRYTPRAQLLLKGMQITACLALAVLAWDKKDRATTAKRYKEALDIADTVETFKDVKPNVKNFERWVALEVQRIRSNLKRLMEMDEKLDAPARRMTVEMQNTRLEGDGTITMQTTVMSATDKCASCGKRDPKLMRCSACKSVTYCGLECQKRDWK</sequence>
<name>A0A0D7AL48_9AGAR</name>
<evidence type="ECO:0000256" key="2">
    <source>
        <dbReference type="ARBA" id="ARBA00022771"/>
    </source>
</evidence>
<organism evidence="6 7">
    <name type="scientific">Fistulina hepatica ATCC 64428</name>
    <dbReference type="NCBI Taxonomy" id="1128425"/>
    <lineage>
        <taxon>Eukaryota</taxon>
        <taxon>Fungi</taxon>
        <taxon>Dikarya</taxon>
        <taxon>Basidiomycota</taxon>
        <taxon>Agaricomycotina</taxon>
        <taxon>Agaricomycetes</taxon>
        <taxon>Agaricomycetidae</taxon>
        <taxon>Agaricales</taxon>
        <taxon>Fistulinaceae</taxon>
        <taxon>Fistulina</taxon>
    </lineage>
</organism>
<evidence type="ECO:0000259" key="5">
    <source>
        <dbReference type="PROSITE" id="PS50865"/>
    </source>
</evidence>